<gene>
    <name evidence="11" type="primary">LOC116951360</name>
</gene>
<accession>A0AAJ7TZC7</accession>
<feature type="compositionally biased region" description="Low complexity" evidence="8">
    <location>
        <begin position="563"/>
        <end position="576"/>
    </location>
</feature>
<proteinExistence type="predicted"/>
<feature type="coiled-coil region" evidence="7">
    <location>
        <begin position="746"/>
        <end position="837"/>
    </location>
</feature>
<reference evidence="11" key="1">
    <citation type="submission" date="2025-08" db="UniProtKB">
        <authorList>
            <consortium name="RefSeq"/>
        </authorList>
    </citation>
    <scope>IDENTIFICATION</scope>
    <source>
        <tissue evidence="11">Sperm</tissue>
    </source>
</reference>
<evidence type="ECO:0000256" key="3">
    <source>
        <dbReference type="ARBA" id="ARBA00022553"/>
    </source>
</evidence>
<keyword evidence="10" id="KW-1185">Reference proteome</keyword>
<comment type="subcellular location">
    <subcellularLocation>
        <location evidence="1">Cytoplasm</location>
        <location evidence="1">Cytoskeleton</location>
    </subcellularLocation>
</comment>
<feature type="domain" description="PH" evidence="9">
    <location>
        <begin position="423"/>
        <end position="519"/>
    </location>
</feature>
<feature type="compositionally biased region" description="Low complexity" evidence="8">
    <location>
        <begin position="2085"/>
        <end position="2103"/>
    </location>
</feature>
<feature type="region of interest" description="Disordered" evidence="8">
    <location>
        <begin position="2005"/>
        <end position="2024"/>
    </location>
</feature>
<feature type="compositionally biased region" description="Gly residues" evidence="8">
    <location>
        <begin position="616"/>
        <end position="626"/>
    </location>
</feature>
<feature type="coiled-coil region" evidence="7">
    <location>
        <begin position="1921"/>
        <end position="1966"/>
    </location>
</feature>
<feature type="region of interest" description="Disordered" evidence="8">
    <location>
        <begin position="521"/>
        <end position="705"/>
    </location>
</feature>
<feature type="compositionally biased region" description="Basic and acidic residues" evidence="8">
    <location>
        <begin position="2401"/>
        <end position="2414"/>
    </location>
</feature>
<keyword evidence="5" id="KW-0009">Actin-binding</keyword>
<feature type="compositionally biased region" description="Basic and acidic residues" evidence="8">
    <location>
        <begin position="2005"/>
        <end position="2014"/>
    </location>
</feature>
<dbReference type="PANTHER" id="PTHR17271:SF9">
    <property type="entry name" value="MYOSIN PHOSPHATASE RHO-INTERACTING PROTEIN"/>
    <property type="match status" value="1"/>
</dbReference>
<feature type="compositionally biased region" description="Basic and acidic residues" evidence="8">
    <location>
        <begin position="353"/>
        <end position="376"/>
    </location>
</feature>
<dbReference type="SMART" id="SM00233">
    <property type="entry name" value="PH"/>
    <property type="match status" value="2"/>
</dbReference>
<evidence type="ECO:0000256" key="8">
    <source>
        <dbReference type="SAM" id="MobiDB-lite"/>
    </source>
</evidence>
<evidence type="ECO:0000256" key="4">
    <source>
        <dbReference type="ARBA" id="ARBA00023054"/>
    </source>
</evidence>
<dbReference type="RefSeq" id="XP_032825781.1">
    <property type="nucleotide sequence ID" value="XM_032969890.1"/>
</dbReference>
<feature type="compositionally biased region" description="Polar residues" evidence="8">
    <location>
        <begin position="1386"/>
        <end position="1404"/>
    </location>
</feature>
<organism evidence="10 11">
    <name type="scientific">Petromyzon marinus</name>
    <name type="common">Sea lamprey</name>
    <dbReference type="NCBI Taxonomy" id="7757"/>
    <lineage>
        <taxon>Eukaryota</taxon>
        <taxon>Metazoa</taxon>
        <taxon>Chordata</taxon>
        <taxon>Craniata</taxon>
        <taxon>Vertebrata</taxon>
        <taxon>Cyclostomata</taxon>
        <taxon>Hyperoartia</taxon>
        <taxon>Petromyzontiformes</taxon>
        <taxon>Petromyzontidae</taxon>
        <taxon>Petromyzon</taxon>
    </lineage>
</organism>
<dbReference type="PROSITE" id="PS50003">
    <property type="entry name" value="PH_DOMAIN"/>
    <property type="match status" value="2"/>
</dbReference>
<dbReference type="InterPro" id="IPR052223">
    <property type="entry name" value="Actin_Cytoskeleton_Reg"/>
</dbReference>
<feature type="compositionally biased region" description="Basic and acidic residues" evidence="8">
    <location>
        <begin position="649"/>
        <end position="662"/>
    </location>
</feature>
<name>A0AAJ7TZC7_PETMA</name>
<feature type="coiled-coil region" evidence="7">
    <location>
        <begin position="1442"/>
        <end position="1544"/>
    </location>
</feature>
<dbReference type="GO" id="GO:0015629">
    <property type="term" value="C:actin cytoskeleton"/>
    <property type="evidence" value="ECO:0007669"/>
    <property type="project" value="TreeGrafter"/>
</dbReference>
<feature type="compositionally biased region" description="Pro residues" evidence="8">
    <location>
        <begin position="685"/>
        <end position="695"/>
    </location>
</feature>
<feature type="coiled-coil region" evidence="7">
    <location>
        <begin position="1228"/>
        <end position="1313"/>
    </location>
</feature>
<keyword evidence="4 7" id="KW-0175">Coiled coil</keyword>
<keyword evidence="6" id="KW-0206">Cytoskeleton</keyword>
<feature type="region of interest" description="Disordered" evidence="8">
    <location>
        <begin position="719"/>
        <end position="742"/>
    </location>
</feature>
<dbReference type="KEGG" id="pmrn:116951360"/>
<dbReference type="CDD" id="cd13275">
    <property type="entry name" value="PH_M-RIP"/>
    <property type="match status" value="1"/>
</dbReference>
<feature type="compositionally biased region" description="Polar residues" evidence="8">
    <location>
        <begin position="2057"/>
        <end position="2067"/>
    </location>
</feature>
<evidence type="ECO:0000256" key="2">
    <source>
        <dbReference type="ARBA" id="ARBA00022490"/>
    </source>
</evidence>
<evidence type="ECO:0000256" key="6">
    <source>
        <dbReference type="ARBA" id="ARBA00023212"/>
    </source>
</evidence>
<feature type="region of interest" description="Disordered" evidence="8">
    <location>
        <begin position="2030"/>
        <end position="2109"/>
    </location>
</feature>
<evidence type="ECO:0000256" key="7">
    <source>
        <dbReference type="SAM" id="Coils"/>
    </source>
</evidence>
<feature type="compositionally biased region" description="Basic and acidic residues" evidence="8">
    <location>
        <begin position="584"/>
        <end position="600"/>
    </location>
</feature>
<evidence type="ECO:0000313" key="11">
    <source>
        <dbReference type="RefSeq" id="XP_032825781.1"/>
    </source>
</evidence>
<feature type="region of interest" description="Disordered" evidence="8">
    <location>
        <begin position="1417"/>
        <end position="1437"/>
    </location>
</feature>
<feature type="compositionally biased region" description="Gly residues" evidence="8">
    <location>
        <begin position="253"/>
        <end position="269"/>
    </location>
</feature>
<dbReference type="SUPFAM" id="SSF50729">
    <property type="entry name" value="PH domain-like"/>
    <property type="match status" value="2"/>
</dbReference>
<evidence type="ECO:0000256" key="1">
    <source>
        <dbReference type="ARBA" id="ARBA00004245"/>
    </source>
</evidence>
<dbReference type="PANTHER" id="PTHR17271">
    <property type="entry name" value="PLECKSTRIN HOMOLOGY PH DOMAIN-CONTAINING PROTEIN"/>
    <property type="match status" value="1"/>
</dbReference>
<feature type="region of interest" description="Disordered" evidence="8">
    <location>
        <begin position="1348"/>
        <end position="1405"/>
    </location>
</feature>
<feature type="domain" description="PH" evidence="9">
    <location>
        <begin position="43"/>
        <end position="150"/>
    </location>
</feature>
<protein>
    <submittedName>
        <fullName evidence="11">LOW QUALITY PROTEIN: centrosome-associated protein CEP250-like</fullName>
    </submittedName>
</protein>
<evidence type="ECO:0000256" key="5">
    <source>
        <dbReference type="ARBA" id="ARBA00023203"/>
    </source>
</evidence>
<feature type="coiled-coil region" evidence="7">
    <location>
        <begin position="2306"/>
        <end position="2372"/>
    </location>
</feature>
<dbReference type="Pfam" id="PF00169">
    <property type="entry name" value="PH"/>
    <property type="match status" value="2"/>
</dbReference>
<dbReference type="CDD" id="cd01236">
    <property type="entry name" value="PH_RIP"/>
    <property type="match status" value="1"/>
</dbReference>
<evidence type="ECO:0000313" key="10">
    <source>
        <dbReference type="Proteomes" id="UP001318040"/>
    </source>
</evidence>
<dbReference type="FunFam" id="2.30.29.30:FF:000133">
    <property type="entry name" value="myosin phosphatase Rho-interacting protein isoform X1"/>
    <property type="match status" value="1"/>
</dbReference>
<feature type="region of interest" description="Disordered" evidence="8">
    <location>
        <begin position="147"/>
        <end position="376"/>
    </location>
</feature>
<keyword evidence="2" id="KW-0963">Cytoplasm</keyword>
<feature type="coiled-coil region" evidence="7">
    <location>
        <begin position="1126"/>
        <end position="1177"/>
    </location>
</feature>
<dbReference type="InterPro" id="IPR011993">
    <property type="entry name" value="PH-like_dom_sf"/>
</dbReference>
<dbReference type="Gene3D" id="2.30.29.30">
    <property type="entry name" value="Pleckstrin-homology domain (PH domain)/Phosphotyrosine-binding domain (PTB)"/>
    <property type="match status" value="2"/>
</dbReference>
<dbReference type="GO" id="GO:0051015">
    <property type="term" value="F:actin filament binding"/>
    <property type="evidence" value="ECO:0007669"/>
    <property type="project" value="TreeGrafter"/>
</dbReference>
<keyword evidence="3" id="KW-0597">Phosphoprotein</keyword>
<feature type="coiled-coil region" evidence="7">
    <location>
        <begin position="921"/>
        <end position="1085"/>
    </location>
</feature>
<evidence type="ECO:0000259" key="9">
    <source>
        <dbReference type="PROSITE" id="PS50003"/>
    </source>
</evidence>
<dbReference type="InterPro" id="IPR039597">
    <property type="entry name" value="M-RIP_PH"/>
</dbReference>
<dbReference type="Proteomes" id="UP001318040">
    <property type="component" value="Chromosome 43"/>
</dbReference>
<feature type="region of interest" description="Disordered" evidence="8">
    <location>
        <begin position="2396"/>
        <end position="2432"/>
    </location>
</feature>
<dbReference type="InterPro" id="IPR001849">
    <property type="entry name" value="PH_domain"/>
</dbReference>
<feature type="coiled-coil region" evidence="7">
    <location>
        <begin position="2145"/>
        <end position="2270"/>
    </location>
</feature>
<sequence length="2453" mass="275432">MLAAKDNPCRKFQANIFNKTKCQNCFKPRESHLLCDEDLNQAKPVYGGWLCLAPEGTDFENPMQRSRKWQRRFFLLFEHGGLRYALDELTSTLPQGTINMNQATEVVEAESRTGQKNSLCIATPDREYFIRAETKEDLNGWYEMLGPYPRANKQNQKKKRKVDPPTQQEPGPAKVTVTSTSIPAVEKIPDPKSSLWQEELKHKAQRSRSPSEGSAHDDTSHLSEVMSDHSSVNGDETDPWRKNGYFMAAESGGAAGGAGTRGRGAGSGSGSSSRSSMQDVGSPGSVGLAHLLASPTHSDPFASPLPSPDPYANGGVGRTASQAAGDAGQHGLRYGGGSSSSRSRSGTMEEDLPERMELDYDHEQERGAERQGRSEKRAYALREQEWKKGDVAVDISPAPHAPLRRAKSLDRRTTESLMTPDLLNFKKGWMVKLDDDCQWKKHWFVLTDHGLRYYKDSIAEEASDLDGEIDLSTCYGVTEVQAQRNYGFQIQTKEGSFTLSAMTTGIRRNWIQAIMKNVRPSTAPDVTSFPEEKAHASTLPDTVPKLDTRGTDASLLAPDSAYSGADGEQQQQQQSSRKSRARDRRREGRSKTFDWAEFRPNHQQQALAGCARNAPDGGGGGGGGGGDGDRGGGRCGFVPDETQRVGAGEPERDRARRWEERRKRYSSTEVEDGAMDVEDRGLRPPVTPPAPPPAQQPLSPAHDDMQDEIEQRWQQVEQTPLRESKQVPIHSHLTPTAQRPPTDGLVELLEKEIEALKLQLQQTQQELTSLQERNSSLHSQLTEALQREQSTRLGYVSQSGALAGAGSGVRQQLRRLNKELRAELERQRERLELVTLQSRTLRQSYTASRELIQRQEAELASLHKCVEVLSAERAALEQSLGEALLGREEERADGPVEGAAAASAAGASEVAARLGESEAKLEAARSLLLEKTQALGELERQVEMQGNQQEVVQRLRERLEEATERLRASERELAKSREDFEARRRALLETQEAKTQGIRRRLQELEDALKEREERVEKLETCVDRLENEKVAAVLENRKLEQKMRDDEVSLESLQRSKETVEEDNQQLYQRQKEVLNQLSESNKENSRIKAELEYLREYRSKHNDFTDNVNPTGHDSNGSSKCQCKEDCERLLKELDSVKDDLRTQRILNRELGESYSELSQDMEALKVDLEQQCTEKNEIKDFYESLSQEMERVRAILKETDFQINCFKNECEEQLEKVMPDILDRLNTVAKNLSEAEKRLEFGQEELRRMSGNKVHSEDEKGRADLVDQLQQEEAKVSSLQAELGALQQSYEQLSLNHTKLKEDYDVLETAHNNSCKEWEQMKFKRGFFRTVQQSEAAHRFPVSKGFSLKEESSRQQAMARHVEVPSAGALGAGSKRSLWGQRSAGSSNSSGNETLRNQSGDEQIFPLSSREDSLQEFSGKKVQPPVDLDSTSSSAGLKIQSLEAKLLATEEKLRVVTASLVEQKAWEMESRSEQLAQKIQAEKTSQEQLQASEEELTALTAQLQIEKSQRWRLVDETDKHLQKLEAKIAEVQETIIACKGKVEKILKDKQVAESQGIKIQSLSEVERALANVIHSLEQTSLVQEKQEAARGSEVEGQEASSGCCQTLPQDENLQALAGKLVSEALIMARLISVLHNTGLHSLASVDELNVEIEKLASVQHAVIVGEASQGGDSLTRKLLLEGEFWTELQQLKVELQADSTEESSSEPSEIIQFISTLVDSTLLRGELALVLQSVQKSVDKKFGDLQSELSVALQRVQNHKKMLQRVMEACKISTLVEVREALEKWVEHAEGAEKLGKVKKCGDAKEPLREHCNEPPGGNSQAQMENLQGGQCASVELADPALEQIASDSEAALRVECEEHILTISKLRQELEELRAAKDSQSEPAQELEGTANKEKMVMAKDKTEMAARFKQQLYDLTDVYEEKIEGLTAKFEEAEELLKTKLTEKEEQILKLTACIEELEREHSEKFTQQLQNVEASRRGAERLHREELDKLRQEFTLKMKSLQQEDRNEPLAGLQERLRPKAKDLWRPSQEEASPTVHPKHQHHQRDLQKGASENTVESFESAQEDVSDAPRRGRAAVDPLAVRGAPAPAVRVPASRRTGTSPRRTLARCTAKHQADVESLKATCERGFAAMEDSHQKVIEELQRAHQAELEKLRLEKDKLLAEETAATIAAIEAMKNAHREELERELEKVRKSETHSVNRDMEAVHEQHEEEMMSVQREIEVLSEQYSQKCLEGAHLAQALDAERQALRQCQRENQELNAHNQARGAALAAEISRLRGLGSADASGSPVTQGVYELEVLLRVKESEIQYLKQEINSLKEELQTALRDKKYAADKHKDIYKELSFVRANAERDIGRLQEQVESLAEALGDRQPPGRQPRRFSVSVVSPKVKRFPHAHHEVQEQPRHSEDGAASSSKRAYRALRSKSLKEGLTVQERMKLFEHTEAKEF</sequence>